<reference evidence="3" key="1">
    <citation type="submission" date="2023-03" db="EMBL/GenBank/DDBJ databases">
        <authorList>
            <person name="Steffen K."/>
            <person name="Cardenas P."/>
        </authorList>
    </citation>
    <scope>NUCLEOTIDE SEQUENCE</scope>
</reference>
<comment type="cofactor">
    <cofactor evidence="1">
        <name>Zn(2+)</name>
        <dbReference type="ChEBI" id="CHEBI:29105"/>
    </cofactor>
</comment>
<evidence type="ECO:0000259" key="2">
    <source>
        <dbReference type="Pfam" id="PF18027"/>
    </source>
</evidence>
<proteinExistence type="predicted"/>
<gene>
    <name evidence="3" type="ORF">GBAR_LOCUS28380</name>
</gene>
<keyword evidence="4" id="KW-1185">Reference proteome</keyword>
<comment type="caution">
    <text evidence="3">The sequence shown here is derived from an EMBL/GenBank/DDBJ whole genome shotgun (WGS) entry which is preliminary data.</text>
</comment>
<dbReference type="AlphaFoldDB" id="A0AA35XC03"/>
<dbReference type="PANTHER" id="PTHR12756">
    <property type="entry name" value="CYTOSOLIC CARBOXYPEPTIDASE"/>
    <property type="match status" value="1"/>
</dbReference>
<dbReference type="SUPFAM" id="SSF53187">
    <property type="entry name" value="Zn-dependent exopeptidases"/>
    <property type="match status" value="1"/>
</dbReference>
<name>A0AA35XC03_GEOBA</name>
<evidence type="ECO:0000256" key="1">
    <source>
        <dbReference type="ARBA" id="ARBA00001947"/>
    </source>
</evidence>
<protein>
    <submittedName>
        <fullName evidence="3">Cytosolic carboxypeptidase-like protein 5</fullName>
    </submittedName>
</protein>
<keyword evidence="3" id="KW-0378">Hydrolase</keyword>
<feature type="domain" description="Cytosolic carboxypeptidase N-terminal" evidence="2">
    <location>
        <begin position="25"/>
        <end position="149"/>
    </location>
</feature>
<organism evidence="3 4">
    <name type="scientific">Geodia barretti</name>
    <name type="common">Barrett's horny sponge</name>
    <dbReference type="NCBI Taxonomy" id="519541"/>
    <lineage>
        <taxon>Eukaryota</taxon>
        <taxon>Metazoa</taxon>
        <taxon>Porifera</taxon>
        <taxon>Demospongiae</taxon>
        <taxon>Heteroscleromorpha</taxon>
        <taxon>Tetractinellida</taxon>
        <taxon>Astrophorina</taxon>
        <taxon>Geodiidae</taxon>
        <taxon>Geodia</taxon>
    </lineage>
</organism>
<evidence type="ECO:0000313" key="4">
    <source>
        <dbReference type="Proteomes" id="UP001174909"/>
    </source>
</evidence>
<sequence>MATKVLPAEFEGRGKINVNVDGIEISSCFDSGNLDRVEPGQAQFEYNLWTAPDCVGTSHENGNRTWFHFNVKFPQGNINKRMRFHIRNMNKQSKLYQQRMVPMFRAVPGKANWERLREIVNWEVGEEGLILTFEYTVPTSHSHKVYFAFCYPFSYSDCQKKLCDLDQKYGLGKRTLYYHRELLCYSLDGRRIDLLTISSLKGIKESREPRLEGLFPDMDTPRTHSFRGKKAGFFMDM</sequence>
<evidence type="ECO:0000313" key="3">
    <source>
        <dbReference type="EMBL" id="CAI8051849.1"/>
    </source>
</evidence>
<dbReference type="Pfam" id="PF18027">
    <property type="entry name" value="Pepdidase_M14_N"/>
    <property type="match status" value="1"/>
</dbReference>
<dbReference type="Gene3D" id="2.60.40.3120">
    <property type="match status" value="1"/>
</dbReference>
<dbReference type="GO" id="GO:0004180">
    <property type="term" value="F:carboxypeptidase activity"/>
    <property type="evidence" value="ECO:0007669"/>
    <property type="project" value="UniProtKB-KW"/>
</dbReference>
<dbReference type="PANTHER" id="PTHR12756:SF12">
    <property type="entry name" value="CYTOSOLIC CARBOXYPEPTIDASE-LIKE PROTEIN 5"/>
    <property type="match status" value="1"/>
</dbReference>
<keyword evidence="3" id="KW-0645">Protease</keyword>
<accession>A0AA35XC03</accession>
<dbReference type="Proteomes" id="UP001174909">
    <property type="component" value="Unassembled WGS sequence"/>
</dbReference>
<dbReference type="InterPro" id="IPR040626">
    <property type="entry name" value="Pepdidase_M14_N"/>
</dbReference>
<dbReference type="InterPro" id="IPR050821">
    <property type="entry name" value="Cytosolic_carboxypeptidase"/>
</dbReference>
<dbReference type="EMBL" id="CASHTH010003969">
    <property type="protein sequence ID" value="CAI8051849.1"/>
    <property type="molecule type" value="Genomic_DNA"/>
</dbReference>
<keyword evidence="3" id="KW-0121">Carboxypeptidase</keyword>